<sequence>MTSPWQTLMDSEGKIYYYNPRSQETSRQKPICGKPMQLELRPTPEPPRAFSKVTKPMNSSKPHGFSLSNTTSVTVKRLGQRIYLCIQRTKSRKSRSRRGKCFYLNPDEWQELYHAGNDIQDLLRDMI</sequence>
<dbReference type="Pfam" id="PF00397">
    <property type="entry name" value="WW"/>
    <property type="match status" value="1"/>
</dbReference>
<dbReference type="InterPro" id="IPR001202">
    <property type="entry name" value="WW_dom"/>
</dbReference>
<dbReference type="PROSITE" id="PS50020">
    <property type="entry name" value="WW_DOMAIN_2"/>
    <property type="match status" value="1"/>
</dbReference>
<dbReference type="EMBL" id="JAIZAY010000014">
    <property type="protein sequence ID" value="KAJ8030067.1"/>
    <property type="molecule type" value="Genomic_DNA"/>
</dbReference>
<organism evidence="2 3">
    <name type="scientific">Holothuria leucospilota</name>
    <name type="common">Black long sea cucumber</name>
    <name type="synonym">Mertensiothuria leucospilota</name>
    <dbReference type="NCBI Taxonomy" id="206669"/>
    <lineage>
        <taxon>Eukaryota</taxon>
        <taxon>Metazoa</taxon>
        <taxon>Echinodermata</taxon>
        <taxon>Eleutherozoa</taxon>
        <taxon>Echinozoa</taxon>
        <taxon>Holothuroidea</taxon>
        <taxon>Aspidochirotacea</taxon>
        <taxon>Aspidochirotida</taxon>
        <taxon>Holothuriidae</taxon>
        <taxon>Holothuria</taxon>
    </lineage>
</organism>
<dbReference type="InterPro" id="IPR036020">
    <property type="entry name" value="WW_dom_sf"/>
</dbReference>
<reference evidence="2" key="1">
    <citation type="submission" date="2021-10" db="EMBL/GenBank/DDBJ databases">
        <title>Tropical sea cucumber genome reveals ecological adaptation and Cuvierian tubules defense mechanism.</title>
        <authorList>
            <person name="Chen T."/>
        </authorList>
    </citation>
    <scope>NUCLEOTIDE SEQUENCE</scope>
    <source>
        <strain evidence="2">Nanhai2018</strain>
        <tissue evidence="2">Muscle</tissue>
    </source>
</reference>
<dbReference type="Gene3D" id="2.20.70.10">
    <property type="match status" value="1"/>
</dbReference>
<proteinExistence type="predicted"/>
<accession>A0A9Q1BNS1</accession>
<protein>
    <recommendedName>
        <fullName evidence="1">WW domain-containing protein</fullName>
    </recommendedName>
</protein>
<evidence type="ECO:0000313" key="2">
    <source>
        <dbReference type="EMBL" id="KAJ8030067.1"/>
    </source>
</evidence>
<comment type="caution">
    <text evidence="2">The sequence shown here is derived from an EMBL/GenBank/DDBJ whole genome shotgun (WGS) entry which is preliminary data.</text>
</comment>
<dbReference type="SUPFAM" id="SSF51045">
    <property type="entry name" value="WW domain"/>
    <property type="match status" value="1"/>
</dbReference>
<evidence type="ECO:0000313" key="3">
    <source>
        <dbReference type="Proteomes" id="UP001152320"/>
    </source>
</evidence>
<dbReference type="Proteomes" id="UP001152320">
    <property type="component" value="Chromosome 14"/>
</dbReference>
<dbReference type="CDD" id="cd00201">
    <property type="entry name" value="WW"/>
    <property type="match status" value="1"/>
</dbReference>
<feature type="domain" description="WW" evidence="1">
    <location>
        <begin position="1"/>
        <end position="32"/>
    </location>
</feature>
<evidence type="ECO:0000259" key="1">
    <source>
        <dbReference type="PROSITE" id="PS50020"/>
    </source>
</evidence>
<keyword evidence="3" id="KW-1185">Reference proteome</keyword>
<dbReference type="AlphaFoldDB" id="A0A9Q1BNS1"/>
<name>A0A9Q1BNS1_HOLLE</name>
<dbReference type="OrthoDB" id="187617at2759"/>
<gene>
    <name evidence="2" type="ORF">HOLleu_29643</name>
</gene>